<proteinExistence type="predicted"/>
<sequence length="511" mass="54866">MGRLLPHRLQSAASSFSSTFRRPHTDATSHEEPVSASHTELVQSNADAAVDPEFKLPSYTSLAVIFGVGTLGQISFFILVPSSAAYAEHLGGNATFSGLVIGIPGLVGGLALLPMSRMDKGTYRIPFLVGIVSMLLGSILYAVAYQANFLYLLLIGRMVQGIGFTSFMYTKRYCTDARMVGLRRRTTLAGWLVVTQGIGMSAGPLLGGVLFRVSGSGDEVWNGFTSVGWVMAAFWAFWGFVTYFLLEEAPSAKALEEIAEQPKTSPAPIDIPLPTLQSETPLSQHIAGEAPQISPHDPDTTAEGEALTMKTLSFHQWGTIICMCWFAMTCFFTLGAFEASVPVFAESTFHYSPYASGNFLALGGAVAFPLLFLNAFYARKVQDRVTLAVGSTLGLVGIVVLLIQLGAAKGNGRSITVPGFFMSWVLVALGFNLASTCTLSLLSKQLPQHWNGHLSIAIQYSNYTGRVLGAVWGGGSLALGMKTFLGVQVMVVGVGVGMYMWLWKELKTKTG</sequence>
<dbReference type="InterPro" id="IPR011701">
    <property type="entry name" value="MFS"/>
</dbReference>
<dbReference type="GO" id="GO:0016020">
    <property type="term" value="C:membrane"/>
    <property type="evidence" value="ECO:0007669"/>
    <property type="project" value="UniProtKB-SubCell"/>
</dbReference>
<evidence type="ECO:0000313" key="8">
    <source>
        <dbReference type="Proteomes" id="UP000305067"/>
    </source>
</evidence>
<reference evidence="7 8" key="1">
    <citation type="journal article" date="2019" name="Nat. Ecol. Evol.">
        <title>Megaphylogeny resolves global patterns of mushroom evolution.</title>
        <authorList>
            <person name="Varga T."/>
            <person name="Krizsan K."/>
            <person name="Foldi C."/>
            <person name="Dima B."/>
            <person name="Sanchez-Garcia M."/>
            <person name="Sanchez-Ramirez S."/>
            <person name="Szollosi G.J."/>
            <person name="Szarkandi J.G."/>
            <person name="Papp V."/>
            <person name="Albert L."/>
            <person name="Andreopoulos W."/>
            <person name="Angelini C."/>
            <person name="Antonin V."/>
            <person name="Barry K.W."/>
            <person name="Bougher N.L."/>
            <person name="Buchanan P."/>
            <person name="Buyck B."/>
            <person name="Bense V."/>
            <person name="Catcheside P."/>
            <person name="Chovatia M."/>
            <person name="Cooper J."/>
            <person name="Damon W."/>
            <person name="Desjardin D."/>
            <person name="Finy P."/>
            <person name="Geml J."/>
            <person name="Haridas S."/>
            <person name="Hughes K."/>
            <person name="Justo A."/>
            <person name="Karasinski D."/>
            <person name="Kautmanova I."/>
            <person name="Kiss B."/>
            <person name="Kocsube S."/>
            <person name="Kotiranta H."/>
            <person name="LaButti K.M."/>
            <person name="Lechner B.E."/>
            <person name="Liimatainen K."/>
            <person name="Lipzen A."/>
            <person name="Lukacs Z."/>
            <person name="Mihaltcheva S."/>
            <person name="Morgado L.N."/>
            <person name="Niskanen T."/>
            <person name="Noordeloos M.E."/>
            <person name="Ohm R.A."/>
            <person name="Ortiz-Santana B."/>
            <person name="Ovrebo C."/>
            <person name="Racz N."/>
            <person name="Riley R."/>
            <person name="Savchenko A."/>
            <person name="Shiryaev A."/>
            <person name="Soop K."/>
            <person name="Spirin V."/>
            <person name="Szebenyi C."/>
            <person name="Tomsovsky M."/>
            <person name="Tulloss R.E."/>
            <person name="Uehling J."/>
            <person name="Grigoriev I.V."/>
            <person name="Vagvolgyi C."/>
            <person name="Papp T."/>
            <person name="Martin F.M."/>
            <person name="Miettinen O."/>
            <person name="Hibbett D.S."/>
            <person name="Nagy L.G."/>
        </authorList>
    </citation>
    <scope>NUCLEOTIDE SEQUENCE [LARGE SCALE GENOMIC DNA]</scope>
    <source>
        <strain evidence="7 8">CBS 309.79</strain>
    </source>
</reference>
<evidence type="ECO:0000256" key="2">
    <source>
        <dbReference type="ARBA" id="ARBA00022692"/>
    </source>
</evidence>
<evidence type="ECO:0000313" key="7">
    <source>
        <dbReference type="EMBL" id="TFK97758.1"/>
    </source>
</evidence>
<dbReference type="InterPro" id="IPR051068">
    <property type="entry name" value="MFS_Domain-Containing_Protein"/>
</dbReference>
<dbReference type="InterPro" id="IPR036259">
    <property type="entry name" value="MFS_trans_sf"/>
</dbReference>
<keyword evidence="8" id="KW-1185">Reference proteome</keyword>
<name>A0A5C3QC65_9AGAR</name>
<feature type="transmembrane region" description="Helical" evidence="6">
    <location>
        <begin position="94"/>
        <end position="113"/>
    </location>
</feature>
<dbReference type="Gene3D" id="1.20.1250.20">
    <property type="entry name" value="MFS general substrate transporter like domains"/>
    <property type="match status" value="1"/>
</dbReference>
<feature type="transmembrane region" description="Helical" evidence="6">
    <location>
        <begin position="223"/>
        <end position="246"/>
    </location>
</feature>
<feature type="transmembrane region" description="Helical" evidence="6">
    <location>
        <begin position="463"/>
        <end position="479"/>
    </location>
</feature>
<comment type="subcellular location">
    <subcellularLocation>
        <location evidence="1">Membrane</location>
        <topology evidence="1">Multi-pass membrane protein</topology>
    </subcellularLocation>
</comment>
<evidence type="ECO:0000256" key="3">
    <source>
        <dbReference type="ARBA" id="ARBA00022989"/>
    </source>
</evidence>
<accession>A0A5C3QC65</accession>
<dbReference type="OrthoDB" id="2015447at2759"/>
<feature type="transmembrane region" description="Helical" evidence="6">
    <location>
        <begin position="189"/>
        <end position="211"/>
    </location>
</feature>
<keyword evidence="4 6" id="KW-0472">Membrane</keyword>
<feature type="transmembrane region" description="Helical" evidence="6">
    <location>
        <begin position="419"/>
        <end position="442"/>
    </location>
</feature>
<feature type="transmembrane region" description="Helical" evidence="6">
    <location>
        <begin position="485"/>
        <end position="503"/>
    </location>
</feature>
<dbReference type="STRING" id="1884261.A0A5C3QC65"/>
<dbReference type="PANTHER" id="PTHR23510">
    <property type="entry name" value="INNER MEMBRANE TRANSPORT PROTEIN YAJR"/>
    <property type="match status" value="1"/>
</dbReference>
<keyword evidence="3 6" id="KW-1133">Transmembrane helix</keyword>
<dbReference type="EMBL" id="ML178845">
    <property type="protein sequence ID" value="TFK97758.1"/>
    <property type="molecule type" value="Genomic_DNA"/>
</dbReference>
<feature type="transmembrane region" description="Helical" evidence="6">
    <location>
        <begin position="125"/>
        <end position="143"/>
    </location>
</feature>
<feature type="transmembrane region" description="Helical" evidence="6">
    <location>
        <begin position="385"/>
        <end position="407"/>
    </location>
</feature>
<keyword evidence="2 6" id="KW-0812">Transmembrane</keyword>
<feature type="transmembrane region" description="Helical" evidence="6">
    <location>
        <begin position="317"/>
        <end position="337"/>
    </location>
</feature>
<dbReference type="GO" id="GO:0022857">
    <property type="term" value="F:transmembrane transporter activity"/>
    <property type="evidence" value="ECO:0007669"/>
    <property type="project" value="InterPro"/>
</dbReference>
<gene>
    <name evidence="7" type="ORF">BDV98DRAFT_513517</name>
</gene>
<evidence type="ECO:0000256" key="6">
    <source>
        <dbReference type="SAM" id="Phobius"/>
    </source>
</evidence>
<dbReference type="AlphaFoldDB" id="A0A5C3QC65"/>
<feature type="region of interest" description="Disordered" evidence="5">
    <location>
        <begin position="14"/>
        <end position="38"/>
    </location>
</feature>
<organism evidence="7 8">
    <name type="scientific">Pterulicium gracile</name>
    <dbReference type="NCBI Taxonomy" id="1884261"/>
    <lineage>
        <taxon>Eukaryota</taxon>
        <taxon>Fungi</taxon>
        <taxon>Dikarya</taxon>
        <taxon>Basidiomycota</taxon>
        <taxon>Agaricomycotina</taxon>
        <taxon>Agaricomycetes</taxon>
        <taxon>Agaricomycetidae</taxon>
        <taxon>Agaricales</taxon>
        <taxon>Pleurotineae</taxon>
        <taxon>Pterulaceae</taxon>
        <taxon>Pterulicium</taxon>
    </lineage>
</organism>
<evidence type="ECO:0000256" key="5">
    <source>
        <dbReference type="SAM" id="MobiDB-lite"/>
    </source>
</evidence>
<dbReference type="Proteomes" id="UP000305067">
    <property type="component" value="Unassembled WGS sequence"/>
</dbReference>
<feature type="compositionally biased region" description="Basic and acidic residues" evidence="5">
    <location>
        <begin position="23"/>
        <end position="33"/>
    </location>
</feature>
<dbReference type="SUPFAM" id="SSF103473">
    <property type="entry name" value="MFS general substrate transporter"/>
    <property type="match status" value="1"/>
</dbReference>
<feature type="transmembrane region" description="Helical" evidence="6">
    <location>
        <begin position="62"/>
        <end position="82"/>
    </location>
</feature>
<feature type="transmembrane region" description="Helical" evidence="6">
    <location>
        <begin position="149"/>
        <end position="169"/>
    </location>
</feature>
<dbReference type="Pfam" id="PF07690">
    <property type="entry name" value="MFS_1"/>
    <property type="match status" value="1"/>
</dbReference>
<protein>
    <submittedName>
        <fullName evidence="7">MFS general substrate transporter</fullName>
    </submittedName>
</protein>
<dbReference type="PANTHER" id="PTHR23510:SF64">
    <property type="entry name" value="INNER MEMBRANE TRANSPORT PROTEIN YAJR"/>
    <property type="match status" value="1"/>
</dbReference>
<evidence type="ECO:0000256" key="1">
    <source>
        <dbReference type="ARBA" id="ARBA00004141"/>
    </source>
</evidence>
<feature type="transmembrane region" description="Helical" evidence="6">
    <location>
        <begin position="357"/>
        <end position="378"/>
    </location>
</feature>
<evidence type="ECO:0000256" key="4">
    <source>
        <dbReference type="ARBA" id="ARBA00023136"/>
    </source>
</evidence>